<accession>A0AAV4VZR5</accession>
<dbReference type="Proteomes" id="UP001054837">
    <property type="component" value="Unassembled WGS sequence"/>
</dbReference>
<evidence type="ECO:0000256" key="2">
    <source>
        <dbReference type="RuleBase" id="RU003876"/>
    </source>
</evidence>
<dbReference type="AlphaFoldDB" id="A0AAV4VZR5"/>
<sequence length="112" mass="12649">MPLYEKRAAIVTGAYVPTEEECSFQAEDEKQFELADNLEKVKVEDEESGEKGDAAETEVKGIPEFWLTALKNAPAVADMIEEYDEDILKHLTNIKAETFLEPMVRCSMPHVI</sequence>
<dbReference type="EMBL" id="BPLQ01013935">
    <property type="protein sequence ID" value="GIY75937.1"/>
    <property type="molecule type" value="Genomic_DNA"/>
</dbReference>
<comment type="similarity">
    <text evidence="1 2">Belongs to the nucleosome assembly protein (NAP) family.</text>
</comment>
<dbReference type="InterPro" id="IPR002164">
    <property type="entry name" value="NAP_family"/>
</dbReference>
<dbReference type="SUPFAM" id="SSF143113">
    <property type="entry name" value="NAP-like"/>
    <property type="match status" value="1"/>
</dbReference>
<comment type="caution">
    <text evidence="3">The sequence shown here is derived from an EMBL/GenBank/DDBJ whole genome shotgun (WGS) entry which is preliminary data.</text>
</comment>
<name>A0AAV4VZR5_9ARAC</name>
<keyword evidence="4" id="KW-1185">Reference proteome</keyword>
<dbReference type="InterPro" id="IPR037231">
    <property type="entry name" value="NAP-like_sf"/>
</dbReference>
<evidence type="ECO:0000256" key="1">
    <source>
        <dbReference type="ARBA" id="ARBA00009947"/>
    </source>
</evidence>
<reference evidence="3 4" key="1">
    <citation type="submission" date="2021-06" db="EMBL/GenBank/DDBJ databases">
        <title>Caerostris darwini draft genome.</title>
        <authorList>
            <person name="Kono N."/>
            <person name="Arakawa K."/>
        </authorList>
    </citation>
    <scope>NUCLEOTIDE SEQUENCE [LARGE SCALE GENOMIC DNA]</scope>
</reference>
<dbReference type="Gene3D" id="3.30.1120.90">
    <property type="entry name" value="Nucleosome assembly protein"/>
    <property type="match status" value="1"/>
</dbReference>
<dbReference type="Pfam" id="PF00956">
    <property type="entry name" value="NAP"/>
    <property type="match status" value="1"/>
</dbReference>
<dbReference type="PANTHER" id="PTHR11875">
    <property type="entry name" value="TESTIS-SPECIFIC Y-ENCODED PROTEIN"/>
    <property type="match status" value="1"/>
</dbReference>
<proteinExistence type="inferred from homology"/>
<dbReference type="GO" id="GO:0006334">
    <property type="term" value="P:nucleosome assembly"/>
    <property type="evidence" value="ECO:0007669"/>
    <property type="project" value="InterPro"/>
</dbReference>
<gene>
    <name evidence="3" type="primary">nap1l1-b</name>
    <name evidence="3" type="ORF">CDAR_237031</name>
</gene>
<evidence type="ECO:0000313" key="4">
    <source>
        <dbReference type="Proteomes" id="UP001054837"/>
    </source>
</evidence>
<protein>
    <submittedName>
        <fullName evidence="3">Nucleosome assembly protein 1-like 1-B</fullName>
    </submittedName>
</protein>
<organism evidence="3 4">
    <name type="scientific">Caerostris darwini</name>
    <dbReference type="NCBI Taxonomy" id="1538125"/>
    <lineage>
        <taxon>Eukaryota</taxon>
        <taxon>Metazoa</taxon>
        <taxon>Ecdysozoa</taxon>
        <taxon>Arthropoda</taxon>
        <taxon>Chelicerata</taxon>
        <taxon>Arachnida</taxon>
        <taxon>Araneae</taxon>
        <taxon>Araneomorphae</taxon>
        <taxon>Entelegynae</taxon>
        <taxon>Araneoidea</taxon>
        <taxon>Araneidae</taxon>
        <taxon>Caerostris</taxon>
    </lineage>
</organism>
<dbReference type="GO" id="GO:0005634">
    <property type="term" value="C:nucleus"/>
    <property type="evidence" value="ECO:0007669"/>
    <property type="project" value="InterPro"/>
</dbReference>
<evidence type="ECO:0000313" key="3">
    <source>
        <dbReference type="EMBL" id="GIY75937.1"/>
    </source>
</evidence>